<evidence type="ECO:0000313" key="3">
    <source>
        <dbReference type="Proteomes" id="UP000287651"/>
    </source>
</evidence>
<gene>
    <name evidence="2" type="ORF">B296_00024853</name>
</gene>
<feature type="compositionally biased region" description="Basic and acidic residues" evidence="1">
    <location>
        <begin position="70"/>
        <end position="80"/>
    </location>
</feature>
<name>A0A426X8Q4_ENSVE</name>
<dbReference type="Proteomes" id="UP000287651">
    <property type="component" value="Unassembled WGS sequence"/>
</dbReference>
<feature type="compositionally biased region" description="Basic and acidic residues" evidence="1">
    <location>
        <begin position="50"/>
        <end position="60"/>
    </location>
</feature>
<organism evidence="2 3">
    <name type="scientific">Ensete ventricosum</name>
    <name type="common">Abyssinian banana</name>
    <name type="synonym">Musa ensete</name>
    <dbReference type="NCBI Taxonomy" id="4639"/>
    <lineage>
        <taxon>Eukaryota</taxon>
        <taxon>Viridiplantae</taxon>
        <taxon>Streptophyta</taxon>
        <taxon>Embryophyta</taxon>
        <taxon>Tracheophyta</taxon>
        <taxon>Spermatophyta</taxon>
        <taxon>Magnoliopsida</taxon>
        <taxon>Liliopsida</taxon>
        <taxon>Zingiberales</taxon>
        <taxon>Musaceae</taxon>
        <taxon>Ensete</taxon>
    </lineage>
</organism>
<dbReference type="EMBL" id="AMZH03024408">
    <property type="protein sequence ID" value="RRT35856.1"/>
    <property type="molecule type" value="Genomic_DNA"/>
</dbReference>
<sequence>MALLLCVGRGCGSLLDLRKRKREQLGPASSGVRRGVVAVALIDGERRATARMVGDDEGGRQQRRLGTVGDSDRGLADSDSGRGWATVAEG</sequence>
<proteinExistence type="predicted"/>
<accession>A0A426X8Q4</accession>
<comment type="caution">
    <text evidence="2">The sequence shown here is derived from an EMBL/GenBank/DDBJ whole genome shotgun (WGS) entry which is preliminary data.</text>
</comment>
<evidence type="ECO:0000313" key="2">
    <source>
        <dbReference type="EMBL" id="RRT35856.1"/>
    </source>
</evidence>
<reference evidence="2 3" key="1">
    <citation type="journal article" date="2014" name="Agronomy (Basel)">
        <title>A Draft Genome Sequence for Ensete ventricosum, the Drought-Tolerant Tree Against Hunger.</title>
        <authorList>
            <person name="Harrison J."/>
            <person name="Moore K.A."/>
            <person name="Paszkiewicz K."/>
            <person name="Jones T."/>
            <person name="Grant M."/>
            <person name="Ambacheew D."/>
            <person name="Muzemil S."/>
            <person name="Studholme D.J."/>
        </authorList>
    </citation>
    <scope>NUCLEOTIDE SEQUENCE [LARGE SCALE GENOMIC DNA]</scope>
</reference>
<dbReference type="AlphaFoldDB" id="A0A426X8Q4"/>
<protein>
    <submittedName>
        <fullName evidence="2">Uncharacterized protein</fullName>
    </submittedName>
</protein>
<evidence type="ECO:0000256" key="1">
    <source>
        <dbReference type="SAM" id="MobiDB-lite"/>
    </source>
</evidence>
<feature type="region of interest" description="Disordered" evidence="1">
    <location>
        <begin position="50"/>
        <end position="90"/>
    </location>
</feature>